<feature type="compositionally biased region" description="Basic and acidic residues" evidence="1">
    <location>
        <begin position="331"/>
        <end position="344"/>
    </location>
</feature>
<feature type="domain" description="Brix" evidence="2">
    <location>
        <begin position="28"/>
        <end position="290"/>
    </location>
</feature>
<dbReference type="GO" id="GO:0030687">
    <property type="term" value="C:preribosome, large subunit precursor"/>
    <property type="evidence" value="ECO:0007669"/>
    <property type="project" value="TreeGrafter"/>
</dbReference>
<sequence length="344" mass="39156">MGKKRGRMVRRSKAAAGSQEPDSLKNAPHSFIFHRGRVGRFVRQLIKDLRMVFSPFTAAKLQVRRNNSLKDFVAVSGIFSVSHFLIFTRTEESLNMRIMHVPRGPTLSFKVLQYCLASDVVSALKKSLCYNKQFANPPLLIFSHIDRSLDHVRLVQTMIQGMLPSLNIDTVRLDDIRRVVLINYDKEEGCFDFRHYGIKTVPAGVSKQAKIVLKRKVPDLGTYQDISEYFTNPEYLSESEPEEGSANVVELSQDLRTRGCKKSTEVAVKLIEMGPRLKLQLYKVEEGFSSGQILYHAFGSDHQPVEQPEASGSETSEQQRRKKRKRPTKTAIKEKRPALESDEL</sequence>
<dbReference type="AlphaFoldDB" id="A0A085NQD5"/>
<feature type="region of interest" description="Disordered" evidence="1">
    <location>
        <begin position="1"/>
        <end position="23"/>
    </location>
</feature>
<dbReference type="SMART" id="SM00879">
    <property type="entry name" value="Brix"/>
    <property type="match status" value="1"/>
</dbReference>
<accession>A0A085NQD5</accession>
<dbReference type="GO" id="GO:0019843">
    <property type="term" value="F:rRNA binding"/>
    <property type="evidence" value="ECO:0007669"/>
    <property type="project" value="InterPro"/>
</dbReference>
<dbReference type="PROSITE" id="PS50833">
    <property type="entry name" value="BRIX"/>
    <property type="match status" value="1"/>
</dbReference>
<organism evidence="4">
    <name type="scientific">Trichuris suis</name>
    <name type="common">pig whipworm</name>
    <dbReference type="NCBI Taxonomy" id="68888"/>
    <lineage>
        <taxon>Eukaryota</taxon>
        <taxon>Metazoa</taxon>
        <taxon>Ecdysozoa</taxon>
        <taxon>Nematoda</taxon>
        <taxon>Enoplea</taxon>
        <taxon>Dorylaimia</taxon>
        <taxon>Trichinellida</taxon>
        <taxon>Trichuridae</taxon>
        <taxon>Trichuris</taxon>
    </lineage>
</organism>
<evidence type="ECO:0000313" key="3">
    <source>
        <dbReference type="EMBL" id="KFD54807.1"/>
    </source>
</evidence>
<evidence type="ECO:0000256" key="1">
    <source>
        <dbReference type="SAM" id="MobiDB-lite"/>
    </source>
</evidence>
<feature type="compositionally biased region" description="Basic residues" evidence="1">
    <location>
        <begin position="1"/>
        <end position="13"/>
    </location>
</feature>
<dbReference type="InterPro" id="IPR045112">
    <property type="entry name" value="PPAN-like"/>
</dbReference>
<protein>
    <recommendedName>
        <fullName evidence="2">Brix domain-containing protein</fullName>
    </recommendedName>
</protein>
<dbReference type="InterPro" id="IPR007109">
    <property type="entry name" value="Brix"/>
</dbReference>
<gene>
    <name evidence="3" type="ORF">M513_04241</name>
    <name evidence="4" type="ORF">M514_04241</name>
</gene>
<evidence type="ECO:0000313" key="5">
    <source>
        <dbReference type="Proteomes" id="UP000030764"/>
    </source>
</evidence>
<dbReference type="PANTHER" id="PTHR12661">
    <property type="entry name" value="PETER PAN-RELATED"/>
    <property type="match status" value="1"/>
</dbReference>
<dbReference type="EMBL" id="KL367481">
    <property type="protein sequence ID" value="KFD71681.1"/>
    <property type="molecule type" value="Genomic_DNA"/>
</dbReference>
<dbReference type="GO" id="GO:0000027">
    <property type="term" value="P:ribosomal large subunit assembly"/>
    <property type="evidence" value="ECO:0007669"/>
    <property type="project" value="TreeGrafter"/>
</dbReference>
<dbReference type="EMBL" id="KL363204">
    <property type="protein sequence ID" value="KFD54807.1"/>
    <property type="molecule type" value="Genomic_DNA"/>
</dbReference>
<reference evidence="4 5" key="1">
    <citation type="journal article" date="2014" name="Nat. Genet.">
        <title>Genome and transcriptome of the porcine whipworm Trichuris suis.</title>
        <authorList>
            <person name="Jex A.R."/>
            <person name="Nejsum P."/>
            <person name="Schwarz E.M."/>
            <person name="Hu L."/>
            <person name="Young N.D."/>
            <person name="Hall R.S."/>
            <person name="Korhonen P.K."/>
            <person name="Liao S."/>
            <person name="Thamsborg S."/>
            <person name="Xia J."/>
            <person name="Xu P."/>
            <person name="Wang S."/>
            <person name="Scheerlinck J.P."/>
            <person name="Hofmann A."/>
            <person name="Sternberg P.W."/>
            <person name="Wang J."/>
            <person name="Gasser R.B."/>
        </authorList>
    </citation>
    <scope>NUCLEOTIDE SEQUENCE [LARGE SCALE GENOMIC DNA]</scope>
    <source>
        <strain evidence="4">DCEP-RM93F</strain>
        <strain evidence="3">DCEP-RM93M</strain>
    </source>
</reference>
<proteinExistence type="predicted"/>
<name>A0A085NQD5_9BILA</name>
<dbReference type="Proteomes" id="UP000030758">
    <property type="component" value="Unassembled WGS sequence"/>
</dbReference>
<feature type="region of interest" description="Disordered" evidence="1">
    <location>
        <begin position="300"/>
        <end position="344"/>
    </location>
</feature>
<dbReference type="GO" id="GO:0006364">
    <property type="term" value="P:rRNA processing"/>
    <property type="evidence" value="ECO:0007669"/>
    <property type="project" value="InterPro"/>
</dbReference>
<dbReference type="Pfam" id="PF04427">
    <property type="entry name" value="Brix"/>
    <property type="match status" value="1"/>
</dbReference>
<dbReference type="Proteomes" id="UP000030764">
    <property type="component" value="Unassembled WGS sequence"/>
</dbReference>
<dbReference type="PANTHER" id="PTHR12661:SF5">
    <property type="entry name" value="SUPPRESSOR OF SWI4 1 HOMOLOG"/>
    <property type="match status" value="1"/>
</dbReference>
<evidence type="ECO:0000313" key="4">
    <source>
        <dbReference type="EMBL" id="KFD71681.1"/>
    </source>
</evidence>
<evidence type="ECO:0000259" key="2">
    <source>
        <dbReference type="PROSITE" id="PS50833"/>
    </source>
</evidence>
<keyword evidence="5" id="KW-1185">Reference proteome</keyword>